<dbReference type="Proteomes" id="UP000270342">
    <property type="component" value="Unassembled WGS sequence"/>
</dbReference>
<evidence type="ECO:0000256" key="1">
    <source>
        <dbReference type="ARBA" id="ARBA00023015"/>
    </source>
</evidence>
<proteinExistence type="predicted"/>
<dbReference type="OrthoDB" id="9178898at2"/>
<keyword evidence="3" id="KW-0804">Transcription</keyword>
<gene>
    <name evidence="5" type="ORF">D7S86_17645</name>
</gene>
<sequence>MAESDTNVVPGLPEYLRERSTDLASWQSLLTDSMLPGHVQTSTALAIGELGVSRLLGGGAIAFLSVAPQEIVHRHDHLPRDKQEGLLIHIVLDGIGEIEQDGVRLRFGPGDISFRSTARPSSVRFDEAARLVALRVPRERLDGQMGIIGAIGPRVCAHDSRFARVVHTFVEQLVPCFFEASFEPVAALEQSLLMLLATTYCVTRAPALPAAPRRLATERRWQTLVAHIDAQLSQTELSPASCARALNLSTRSVYALFAERQLRFSHYVLDKRLELGRMQLEDARLARMSIAALAYRCGFANAAHFSRVFTHRYGMPPGQWRRMSRAGT</sequence>
<dbReference type="AlphaFoldDB" id="A0A494XW12"/>
<dbReference type="InterPro" id="IPR020449">
    <property type="entry name" value="Tscrpt_reg_AraC-type_HTH"/>
</dbReference>
<dbReference type="Pfam" id="PF12833">
    <property type="entry name" value="HTH_18"/>
    <property type="match status" value="1"/>
</dbReference>
<evidence type="ECO:0000256" key="3">
    <source>
        <dbReference type="ARBA" id="ARBA00023163"/>
    </source>
</evidence>
<dbReference type="RefSeq" id="WP_121088188.1">
    <property type="nucleotide sequence ID" value="NZ_RBZU01000008.1"/>
</dbReference>
<reference evidence="5 6" key="1">
    <citation type="submission" date="2018-10" db="EMBL/GenBank/DDBJ databases">
        <title>Robbsia sp. DHC34, isolated from soil.</title>
        <authorList>
            <person name="Gao Z.-H."/>
            <person name="Qiu L.-H."/>
        </authorList>
    </citation>
    <scope>NUCLEOTIDE SEQUENCE [LARGE SCALE GENOMIC DNA]</scope>
    <source>
        <strain evidence="5 6">DHC34</strain>
    </source>
</reference>
<accession>A0A494XW12</accession>
<dbReference type="SMART" id="SM00342">
    <property type="entry name" value="HTH_ARAC"/>
    <property type="match status" value="1"/>
</dbReference>
<keyword evidence="6" id="KW-1185">Reference proteome</keyword>
<protein>
    <submittedName>
        <fullName evidence="5">Helix-turn-helix domain-containing protein</fullName>
    </submittedName>
</protein>
<dbReference type="PROSITE" id="PS01124">
    <property type="entry name" value="HTH_ARAC_FAMILY_2"/>
    <property type="match status" value="1"/>
</dbReference>
<organism evidence="5 6">
    <name type="scientific">Pararobbsia silviterrae</name>
    <dbReference type="NCBI Taxonomy" id="1792498"/>
    <lineage>
        <taxon>Bacteria</taxon>
        <taxon>Pseudomonadati</taxon>
        <taxon>Pseudomonadota</taxon>
        <taxon>Betaproteobacteria</taxon>
        <taxon>Burkholderiales</taxon>
        <taxon>Burkholderiaceae</taxon>
        <taxon>Pararobbsia</taxon>
    </lineage>
</organism>
<evidence type="ECO:0000313" key="6">
    <source>
        <dbReference type="Proteomes" id="UP000270342"/>
    </source>
</evidence>
<keyword evidence="2" id="KW-0238">DNA-binding</keyword>
<dbReference type="PANTHER" id="PTHR46796:SF6">
    <property type="entry name" value="ARAC SUBFAMILY"/>
    <property type="match status" value="1"/>
</dbReference>
<dbReference type="PROSITE" id="PS00041">
    <property type="entry name" value="HTH_ARAC_FAMILY_1"/>
    <property type="match status" value="1"/>
</dbReference>
<evidence type="ECO:0000313" key="5">
    <source>
        <dbReference type="EMBL" id="RKP51783.1"/>
    </source>
</evidence>
<dbReference type="InterPro" id="IPR035418">
    <property type="entry name" value="AraC-bd_2"/>
</dbReference>
<keyword evidence="1" id="KW-0805">Transcription regulation</keyword>
<name>A0A494XW12_9BURK</name>
<dbReference type="SUPFAM" id="SSF46689">
    <property type="entry name" value="Homeodomain-like"/>
    <property type="match status" value="1"/>
</dbReference>
<comment type="caution">
    <text evidence="5">The sequence shown here is derived from an EMBL/GenBank/DDBJ whole genome shotgun (WGS) entry which is preliminary data.</text>
</comment>
<dbReference type="InterPro" id="IPR050204">
    <property type="entry name" value="AraC_XylS_family_regulators"/>
</dbReference>
<dbReference type="GO" id="GO:0043565">
    <property type="term" value="F:sequence-specific DNA binding"/>
    <property type="evidence" value="ECO:0007669"/>
    <property type="project" value="InterPro"/>
</dbReference>
<evidence type="ECO:0000259" key="4">
    <source>
        <dbReference type="PROSITE" id="PS01124"/>
    </source>
</evidence>
<evidence type="ECO:0000256" key="2">
    <source>
        <dbReference type="ARBA" id="ARBA00023125"/>
    </source>
</evidence>
<feature type="domain" description="HTH araC/xylS-type" evidence="4">
    <location>
        <begin position="222"/>
        <end position="323"/>
    </location>
</feature>
<dbReference type="PANTHER" id="PTHR46796">
    <property type="entry name" value="HTH-TYPE TRANSCRIPTIONAL ACTIVATOR RHAS-RELATED"/>
    <property type="match status" value="1"/>
</dbReference>
<dbReference type="Pfam" id="PF14525">
    <property type="entry name" value="AraC_binding_2"/>
    <property type="match status" value="1"/>
</dbReference>
<dbReference type="InterPro" id="IPR018060">
    <property type="entry name" value="HTH_AraC"/>
</dbReference>
<dbReference type="EMBL" id="RBZU01000008">
    <property type="protein sequence ID" value="RKP51783.1"/>
    <property type="molecule type" value="Genomic_DNA"/>
</dbReference>
<dbReference type="PRINTS" id="PR00032">
    <property type="entry name" value="HTHARAC"/>
</dbReference>
<dbReference type="GO" id="GO:0003700">
    <property type="term" value="F:DNA-binding transcription factor activity"/>
    <property type="evidence" value="ECO:0007669"/>
    <property type="project" value="InterPro"/>
</dbReference>
<dbReference type="Gene3D" id="1.10.10.60">
    <property type="entry name" value="Homeodomain-like"/>
    <property type="match status" value="1"/>
</dbReference>
<dbReference type="InterPro" id="IPR018062">
    <property type="entry name" value="HTH_AraC-typ_CS"/>
</dbReference>
<dbReference type="InterPro" id="IPR009057">
    <property type="entry name" value="Homeodomain-like_sf"/>
</dbReference>